<gene>
    <name evidence="1" type="ORF">scyTo_0013440</name>
</gene>
<dbReference type="EMBL" id="BFAA01006864">
    <property type="protein sequence ID" value="GCB65292.1"/>
    <property type="molecule type" value="Genomic_DNA"/>
</dbReference>
<dbReference type="AlphaFoldDB" id="A0A401NWN8"/>
<organism evidence="1 2">
    <name type="scientific">Scyliorhinus torazame</name>
    <name type="common">Cloudy catshark</name>
    <name type="synonym">Catulus torazame</name>
    <dbReference type="NCBI Taxonomy" id="75743"/>
    <lineage>
        <taxon>Eukaryota</taxon>
        <taxon>Metazoa</taxon>
        <taxon>Chordata</taxon>
        <taxon>Craniata</taxon>
        <taxon>Vertebrata</taxon>
        <taxon>Chondrichthyes</taxon>
        <taxon>Elasmobranchii</taxon>
        <taxon>Galeomorphii</taxon>
        <taxon>Galeoidea</taxon>
        <taxon>Carcharhiniformes</taxon>
        <taxon>Scyliorhinidae</taxon>
        <taxon>Scyliorhinus</taxon>
    </lineage>
</organism>
<sequence length="67" mass="7753">MEERTLTAFNWLYTPYQHRIVSRVDLESPNRESFGQGVMFLEKYMCDVFHVNCAAEDIEPGVTVPPS</sequence>
<comment type="caution">
    <text evidence="1">The sequence shown here is derived from an EMBL/GenBank/DDBJ whole genome shotgun (WGS) entry which is preliminary data.</text>
</comment>
<keyword evidence="2" id="KW-1185">Reference proteome</keyword>
<accession>A0A401NWN8</accession>
<dbReference type="STRING" id="75743.A0A401NWN8"/>
<evidence type="ECO:0000313" key="2">
    <source>
        <dbReference type="Proteomes" id="UP000288216"/>
    </source>
</evidence>
<dbReference type="OrthoDB" id="9923009at2759"/>
<protein>
    <submittedName>
        <fullName evidence="1">Uncharacterized protein</fullName>
    </submittedName>
</protein>
<reference evidence="1 2" key="1">
    <citation type="journal article" date="2018" name="Nat. Ecol. Evol.">
        <title>Shark genomes provide insights into elasmobranch evolution and the origin of vertebrates.</title>
        <authorList>
            <person name="Hara Y"/>
            <person name="Yamaguchi K"/>
            <person name="Onimaru K"/>
            <person name="Kadota M"/>
            <person name="Koyanagi M"/>
            <person name="Keeley SD"/>
            <person name="Tatsumi K"/>
            <person name="Tanaka K"/>
            <person name="Motone F"/>
            <person name="Kageyama Y"/>
            <person name="Nozu R"/>
            <person name="Adachi N"/>
            <person name="Nishimura O"/>
            <person name="Nakagawa R"/>
            <person name="Tanegashima C"/>
            <person name="Kiyatake I"/>
            <person name="Matsumoto R"/>
            <person name="Murakumo K"/>
            <person name="Nishida K"/>
            <person name="Terakita A"/>
            <person name="Kuratani S"/>
            <person name="Sato K"/>
            <person name="Hyodo S Kuraku.S."/>
        </authorList>
    </citation>
    <scope>NUCLEOTIDE SEQUENCE [LARGE SCALE GENOMIC DNA]</scope>
</reference>
<dbReference type="Proteomes" id="UP000288216">
    <property type="component" value="Unassembled WGS sequence"/>
</dbReference>
<name>A0A401NWN8_SCYTO</name>
<evidence type="ECO:0000313" key="1">
    <source>
        <dbReference type="EMBL" id="GCB65292.1"/>
    </source>
</evidence>
<proteinExistence type="predicted"/>